<evidence type="ECO:0008006" key="3">
    <source>
        <dbReference type="Google" id="ProtNLM"/>
    </source>
</evidence>
<dbReference type="InterPro" id="IPR021256">
    <property type="entry name" value="DUF2808"/>
</dbReference>
<sequence length="190" mass="20474">MNRKRRLQRQRWQGALLLSLMISGGSSSAVAIQLANGTVSFAQAPQLIEAKTFEKSVGSLIATYYFTLTVPNNAGEALQRVILQQSQGASLIKFNLEATRAYLEQPGRPPIGVKAEPVATDPKAIVLTFEPPIAPGQTVTFRVSPVMNPTVAGVYLFSLTAFPQGERPNGQLLELARLQFYNSGGRGGSL</sequence>
<dbReference type="HOGENOM" id="CLU_112932_1_0_3"/>
<name>B8HTR0_CYAP4</name>
<evidence type="ECO:0000256" key="1">
    <source>
        <dbReference type="SAM" id="SignalP"/>
    </source>
</evidence>
<evidence type="ECO:0000313" key="2">
    <source>
        <dbReference type="EMBL" id="ACL46141.1"/>
    </source>
</evidence>
<dbReference type="EMBL" id="CP001344">
    <property type="protein sequence ID" value="ACL46141.1"/>
    <property type="molecule type" value="Genomic_DNA"/>
</dbReference>
<organism evidence="2">
    <name type="scientific">Cyanothece sp. (strain PCC 7425 / ATCC 29141)</name>
    <dbReference type="NCBI Taxonomy" id="395961"/>
    <lineage>
        <taxon>Bacteria</taxon>
        <taxon>Bacillati</taxon>
        <taxon>Cyanobacteriota</taxon>
        <taxon>Cyanophyceae</taxon>
        <taxon>Gomontiellales</taxon>
        <taxon>Cyanothecaceae</taxon>
        <taxon>Cyanothece</taxon>
    </lineage>
</organism>
<reference evidence="2" key="1">
    <citation type="submission" date="2009-01" db="EMBL/GenBank/DDBJ databases">
        <title>Complete sequence of chromosome Cyanothece sp. PCC 7425.</title>
        <authorList>
            <consortium name="US DOE Joint Genome Institute"/>
            <person name="Lucas S."/>
            <person name="Copeland A."/>
            <person name="Lapidus A."/>
            <person name="Glavina del Rio T."/>
            <person name="Dalin E."/>
            <person name="Tice H."/>
            <person name="Bruce D."/>
            <person name="Goodwin L."/>
            <person name="Pitluck S."/>
            <person name="Sims D."/>
            <person name="Meineke L."/>
            <person name="Brettin T."/>
            <person name="Detter J.C."/>
            <person name="Han C."/>
            <person name="Larimer F."/>
            <person name="Land M."/>
            <person name="Hauser L."/>
            <person name="Kyrpides N."/>
            <person name="Ovchinnikova G."/>
            <person name="Liberton M."/>
            <person name="Stoeckel J."/>
            <person name="Banerjee A."/>
            <person name="Singh A."/>
            <person name="Page L."/>
            <person name="Sato H."/>
            <person name="Zhao L."/>
            <person name="Sherman L."/>
            <person name="Pakrasi H."/>
            <person name="Richardson P."/>
        </authorList>
    </citation>
    <scope>NUCLEOTIDE SEQUENCE</scope>
    <source>
        <strain evidence="2">PCC 7425</strain>
    </source>
</reference>
<gene>
    <name evidence="2" type="ordered locus">Cyan7425_3823</name>
</gene>
<protein>
    <recommendedName>
        <fullName evidence="3">DUF2808 domain-containing protein</fullName>
    </recommendedName>
</protein>
<proteinExistence type="predicted"/>
<accession>B8HTR0</accession>
<dbReference type="Pfam" id="PF10989">
    <property type="entry name" value="DUF2808"/>
    <property type="match status" value="1"/>
</dbReference>
<feature type="chain" id="PRO_5002873705" description="DUF2808 domain-containing protein" evidence="1">
    <location>
        <begin position="32"/>
        <end position="190"/>
    </location>
</feature>
<dbReference type="eggNOG" id="COG0265">
    <property type="taxonomic scope" value="Bacteria"/>
</dbReference>
<dbReference type="STRING" id="395961.Cyan7425_3823"/>
<keyword evidence="1" id="KW-0732">Signal</keyword>
<dbReference type="KEGG" id="cyn:Cyan7425_3823"/>
<dbReference type="OrthoDB" id="423147at2"/>
<dbReference type="AlphaFoldDB" id="B8HTR0"/>
<feature type="signal peptide" evidence="1">
    <location>
        <begin position="1"/>
        <end position="31"/>
    </location>
</feature>